<dbReference type="AlphaFoldDB" id="A0A0F9H5B7"/>
<feature type="non-terminal residue" evidence="1">
    <location>
        <position position="1"/>
    </location>
</feature>
<accession>A0A0F9H5B7</accession>
<protein>
    <submittedName>
        <fullName evidence="1">Uncharacterized protein</fullName>
    </submittedName>
</protein>
<reference evidence="1" key="1">
    <citation type="journal article" date="2015" name="Nature">
        <title>Complex archaea that bridge the gap between prokaryotes and eukaryotes.</title>
        <authorList>
            <person name="Spang A."/>
            <person name="Saw J.H."/>
            <person name="Jorgensen S.L."/>
            <person name="Zaremba-Niedzwiedzka K."/>
            <person name="Martijn J."/>
            <person name="Lind A.E."/>
            <person name="van Eijk R."/>
            <person name="Schleper C."/>
            <person name="Guy L."/>
            <person name="Ettema T.J."/>
        </authorList>
    </citation>
    <scope>NUCLEOTIDE SEQUENCE</scope>
</reference>
<gene>
    <name evidence="1" type="ORF">LCGC14_2104600</name>
</gene>
<proteinExistence type="predicted"/>
<dbReference type="EMBL" id="LAZR01025884">
    <property type="protein sequence ID" value="KKL70472.1"/>
    <property type="molecule type" value="Genomic_DNA"/>
</dbReference>
<evidence type="ECO:0000313" key="1">
    <source>
        <dbReference type="EMBL" id="KKL70472.1"/>
    </source>
</evidence>
<name>A0A0F9H5B7_9ZZZZ</name>
<organism evidence="1">
    <name type="scientific">marine sediment metagenome</name>
    <dbReference type="NCBI Taxonomy" id="412755"/>
    <lineage>
        <taxon>unclassified sequences</taxon>
        <taxon>metagenomes</taxon>
        <taxon>ecological metagenomes</taxon>
    </lineage>
</organism>
<sequence length="207" mass="22170">FWLLSEAEYAGAANDDLITNFGWTTTTIALASPTGADFASSDGVGTPNSLLFGADTDLLQSPTIFGDYAHGLMAGQFLGRVPTRLIVEVYAAFTTNSSNETRSGFGLTEAGGTSGTANDAMAWIHSDSSNFVIRQPNDSDSGSSVDTDFHQWRIVVSTGATDAIEWFIDDVSQGTMDSQADLWPCSFGAFSSTNNRISMAFVHIWYD</sequence>
<comment type="caution">
    <text evidence="1">The sequence shown here is derived from an EMBL/GenBank/DDBJ whole genome shotgun (WGS) entry which is preliminary data.</text>
</comment>